<evidence type="ECO:0000313" key="6">
    <source>
        <dbReference type="Proteomes" id="UP000581769"/>
    </source>
</evidence>
<accession>A0A840J6U5</accession>
<comment type="similarity">
    <text evidence="1">Belongs to the 'GDXG' lipolytic enzyme family.</text>
</comment>
<sequence>MVSTGAQLYVAQLRLSNQKAFYANAHTLHRKLDKHQRPAQARPPRRYKHVVERSVVDGFPIWTVLPRGRIEQHVFHLHGGGYVEEIESHHWRFAARLADRIGAAVTLPIYPLVPRHGHTETLPMVQHSFDQVLGDVPAEDIVLSGDSAGGALVLAIAQRLREEGRAQPSRTLLFSPWLDVTLPDPLSELIDEHDPMLGLAGLREAGRMYAEGGDRADPRISPLHADLTGLGPFSLFIGTRDLLLPDARRFTARAEDAGVPVDYYEHRGMFHNWVMQRIPEGREAMNHVERILRRPPSAP</sequence>
<protein>
    <submittedName>
        <fullName evidence="5">Acetyl esterase/lipase</fullName>
    </submittedName>
</protein>
<dbReference type="Proteomes" id="UP000581769">
    <property type="component" value="Unassembled WGS sequence"/>
</dbReference>
<feature type="active site" evidence="3">
    <location>
        <position position="147"/>
    </location>
</feature>
<dbReference type="InterPro" id="IPR029058">
    <property type="entry name" value="AB_hydrolase_fold"/>
</dbReference>
<dbReference type="RefSeq" id="WP_184783710.1">
    <property type="nucleotide sequence ID" value="NZ_JACHMG010000001.1"/>
</dbReference>
<evidence type="ECO:0000259" key="4">
    <source>
        <dbReference type="Pfam" id="PF07859"/>
    </source>
</evidence>
<dbReference type="Gene3D" id="3.40.50.1820">
    <property type="entry name" value="alpha/beta hydrolase"/>
    <property type="match status" value="1"/>
</dbReference>
<dbReference type="PANTHER" id="PTHR48081">
    <property type="entry name" value="AB HYDROLASE SUPERFAMILY PROTEIN C4A8.06C"/>
    <property type="match status" value="1"/>
</dbReference>
<dbReference type="InterPro" id="IPR033140">
    <property type="entry name" value="Lipase_GDXG_put_SER_AS"/>
</dbReference>
<proteinExistence type="inferred from homology"/>
<dbReference type="EMBL" id="JACHMG010000001">
    <property type="protein sequence ID" value="MBB4689124.1"/>
    <property type="molecule type" value="Genomic_DNA"/>
</dbReference>
<dbReference type="PANTHER" id="PTHR48081:SF8">
    <property type="entry name" value="ALPHA_BETA HYDROLASE FOLD-3 DOMAIN-CONTAINING PROTEIN-RELATED"/>
    <property type="match status" value="1"/>
</dbReference>
<keyword evidence="2" id="KW-0378">Hydrolase</keyword>
<dbReference type="SUPFAM" id="SSF53474">
    <property type="entry name" value="alpha/beta-Hydrolases"/>
    <property type="match status" value="1"/>
</dbReference>
<evidence type="ECO:0000256" key="1">
    <source>
        <dbReference type="ARBA" id="ARBA00010515"/>
    </source>
</evidence>
<dbReference type="InterPro" id="IPR013094">
    <property type="entry name" value="AB_hydrolase_3"/>
</dbReference>
<comment type="caution">
    <text evidence="5">The sequence shown here is derived from an EMBL/GenBank/DDBJ whole genome shotgun (WGS) entry which is preliminary data.</text>
</comment>
<dbReference type="AlphaFoldDB" id="A0A840J6U5"/>
<feature type="domain" description="Alpha/beta hydrolase fold-3" evidence="4">
    <location>
        <begin position="74"/>
        <end position="274"/>
    </location>
</feature>
<organism evidence="5 6">
    <name type="scientific">Amycolatopsis jiangsuensis</name>
    <dbReference type="NCBI Taxonomy" id="1181879"/>
    <lineage>
        <taxon>Bacteria</taxon>
        <taxon>Bacillati</taxon>
        <taxon>Actinomycetota</taxon>
        <taxon>Actinomycetes</taxon>
        <taxon>Pseudonocardiales</taxon>
        <taxon>Pseudonocardiaceae</taxon>
        <taxon>Amycolatopsis</taxon>
    </lineage>
</organism>
<keyword evidence="6" id="KW-1185">Reference proteome</keyword>
<reference evidence="5 6" key="1">
    <citation type="submission" date="2020-08" db="EMBL/GenBank/DDBJ databases">
        <title>Sequencing the genomes of 1000 actinobacteria strains.</title>
        <authorList>
            <person name="Klenk H.-P."/>
        </authorList>
    </citation>
    <scope>NUCLEOTIDE SEQUENCE [LARGE SCALE GENOMIC DNA]</scope>
    <source>
        <strain evidence="5 6">DSM 45859</strain>
    </source>
</reference>
<name>A0A840J6U5_9PSEU</name>
<evidence type="ECO:0000256" key="3">
    <source>
        <dbReference type="PROSITE-ProRule" id="PRU10038"/>
    </source>
</evidence>
<dbReference type="Pfam" id="PF07859">
    <property type="entry name" value="Abhydrolase_3"/>
    <property type="match status" value="1"/>
</dbReference>
<dbReference type="PROSITE" id="PS01174">
    <property type="entry name" value="LIPASE_GDXG_SER"/>
    <property type="match status" value="1"/>
</dbReference>
<gene>
    <name evidence="5" type="ORF">BJY18_006609</name>
</gene>
<dbReference type="GO" id="GO:0016787">
    <property type="term" value="F:hydrolase activity"/>
    <property type="evidence" value="ECO:0007669"/>
    <property type="project" value="UniProtKB-KW"/>
</dbReference>
<evidence type="ECO:0000313" key="5">
    <source>
        <dbReference type="EMBL" id="MBB4689124.1"/>
    </source>
</evidence>
<dbReference type="InterPro" id="IPR050300">
    <property type="entry name" value="GDXG_lipolytic_enzyme"/>
</dbReference>
<evidence type="ECO:0000256" key="2">
    <source>
        <dbReference type="ARBA" id="ARBA00022801"/>
    </source>
</evidence>